<evidence type="ECO:0000256" key="4">
    <source>
        <dbReference type="ARBA" id="ARBA00022833"/>
    </source>
</evidence>
<dbReference type="Gene3D" id="3.30.420.10">
    <property type="entry name" value="Ribonuclease H-like superfamily/Ribonuclease H"/>
    <property type="match status" value="1"/>
</dbReference>
<comment type="caution">
    <text evidence="8">The sequence shown here is derived from an EMBL/GenBank/DDBJ whole genome shotgun (WGS) entry which is preliminary data.</text>
</comment>
<evidence type="ECO:0000313" key="10">
    <source>
        <dbReference type="Proteomes" id="UP000285301"/>
    </source>
</evidence>
<protein>
    <submittedName>
        <fullName evidence="8">Target of EGR1 protein 1-like protein</fullName>
    </submittedName>
</protein>
<evidence type="ECO:0000256" key="1">
    <source>
        <dbReference type="ARBA" id="ARBA00008372"/>
    </source>
</evidence>
<feature type="region of interest" description="Disordered" evidence="6">
    <location>
        <begin position="452"/>
        <end position="471"/>
    </location>
</feature>
<reference evidence="8" key="2">
    <citation type="submission" date="2018-11" db="EMBL/GenBank/DDBJ databases">
        <title>Trombidioid mite genomics.</title>
        <authorList>
            <person name="Dong X."/>
        </authorList>
    </citation>
    <scope>NUCLEOTIDE SEQUENCE</scope>
    <source>
        <strain evidence="8">UoL-WK</strain>
    </source>
</reference>
<keyword evidence="3 5" id="KW-0863">Zinc-finger</keyword>
<evidence type="ECO:0000259" key="7">
    <source>
        <dbReference type="PROSITE" id="PS50103"/>
    </source>
</evidence>
<dbReference type="InterPro" id="IPR012337">
    <property type="entry name" value="RNaseH-like_sf"/>
</dbReference>
<reference evidence="8 10" key="1">
    <citation type="journal article" date="2018" name="Gigascience">
        <title>Genomes of trombidid mites reveal novel predicted allergens and laterally-transferred genes associated with secondary metabolism.</title>
        <authorList>
            <person name="Dong X."/>
            <person name="Chaisiri K."/>
            <person name="Xia D."/>
            <person name="Armstrong S.D."/>
            <person name="Fang Y."/>
            <person name="Donnelly M.J."/>
            <person name="Kadowaki T."/>
            <person name="McGarry J.W."/>
            <person name="Darby A.C."/>
            <person name="Makepeace B.L."/>
        </authorList>
    </citation>
    <scope>NUCLEOTIDE SEQUENCE [LARGE SCALE GENOMIC DNA]</scope>
    <source>
        <strain evidence="8">UoL-WK</strain>
    </source>
</reference>
<evidence type="ECO:0000256" key="2">
    <source>
        <dbReference type="ARBA" id="ARBA00022723"/>
    </source>
</evidence>
<comment type="similarity">
    <text evidence="1">Belongs to the CAF1 family.</text>
</comment>
<keyword evidence="10" id="KW-1185">Reference proteome</keyword>
<evidence type="ECO:0000256" key="5">
    <source>
        <dbReference type="PROSITE-ProRule" id="PRU00723"/>
    </source>
</evidence>
<dbReference type="AlphaFoldDB" id="A0A3S3NER9"/>
<dbReference type="InterPro" id="IPR036397">
    <property type="entry name" value="RNaseH_sf"/>
</dbReference>
<dbReference type="InterPro" id="IPR051181">
    <property type="entry name" value="CAF1_poly(A)_ribonucleases"/>
</dbReference>
<proteinExistence type="inferred from homology"/>
<evidence type="ECO:0000313" key="9">
    <source>
        <dbReference type="EMBL" id="RWS01260.1"/>
    </source>
</evidence>
<keyword evidence="4 5" id="KW-0862">Zinc</keyword>
<dbReference type="PANTHER" id="PTHR15092">
    <property type="entry name" value="POLY A -SPECIFIC RIBONUCLEASE/TARGET OF EGR1, MEMBER 1"/>
    <property type="match status" value="1"/>
</dbReference>
<accession>A0A3S3NER9</accession>
<feature type="domain" description="C3H1-type" evidence="7">
    <location>
        <begin position="287"/>
        <end position="315"/>
    </location>
</feature>
<dbReference type="PANTHER" id="PTHR15092:SF37">
    <property type="entry name" value="TARGET OF EGR1 PROTEIN 1"/>
    <property type="match status" value="1"/>
</dbReference>
<evidence type="ECO:0000256" key="3">
    <source>
        <dbReference type="ARBA" id="ARBA00022771"/>
    </source>
</evidence>
<dbReference type="GO" id="GO:0017069">
    <property type="term" value="F:snRNA binding"/>
    <property type="evidence" value="ECO:0007669"/>
    <property type="project" value="TreeGrafter"/>
</dbReference>
<dbReference type="Proteomes" id="UP000285301">
    <property type="component" value="Unassembled WGS sequence"/>
</dbReference>
<dbReference type="EMBL" id="NCKU01009531">
    <property type="protein sequence ID" value="RWS01260.1"/>
    <property type="molecule type" value="Genomic_DNA"/>
</dbReference>
<sequence length="471" mass="54558">MLSLKRVPCFQINLKNVSEFWPCLLRSLQNAHFIAVDFVSTLLSLHFFTLISQEFSGIGDKNNFKISNIEDRYKALVEIAKSRAIVSVGLSFFRYNGKNANDGREMNYSVENYDILVFCVDEYVNEKEATEFLANHGFDFELQKSCGLPFYKGNDKKNDEFDSYSLRLLIIEMIQRKIPIVFHNGFADLIFLYQNFYCQLPNNLQTFLCDLKEMFSKGIYDTKYIAESEDRSIASFLEYTYYGRQLLNMERKFQDKWYVNIEFDTLDLNSPYSQIKDLSCVFLSKKPEGVKVCKNYSYHGWCVKGTSCPNSHNIHLILHEKIERKSKKAKQNINKVKKFYEDNKLCEENDEKNDEAKEKTFDPSANPMNVNSGIHSSGFDAFMTGYCFAVYIALYGGDKVDAKTKFTPTNIGLKRFHNSLYLTGKDIPLKVNASSYSRVSQNHKTKIEKIKKGDFINKQPNKNDNKAEDNV</sequence>
<dbReference type="SUPFAM" id="SSF53098">
    <property type="entry name" value="Ribonuclease H-like"/>
    <property type="match status" value="1"/>
</dbReference>
<dbReference type="InterPro" id="IPR000571">
    <property type="entry name" value="Znf_CCCH"/>
</dbReference>
<dbReference type="GO" id="GO:0008270">
    <property type="term" value="F:zinc ion binding"/>
    <property type="evidence" value="ECO:0007669"/>
    <property type="project" value="UniProtKB-KW"/>
</dbReference>
<evidence type="ECO:0000256" key="6">
    <source>
        <dbReference type="SAM" id="MobiDB-lite"/>
    </source>
</evidence>
<organism evidence="8 10">
    <name type="scientific">Dinothrombium tinctorium</name>
    <dbReference type="NCBI Taxonomy" id="1965070"/>
    <lineage>
        <taxon>Eukaryota</taxon>
        <taxon>Metazoa</taxon>
        <taxon>Ecdysozoa</taxon>
        <taxon>Arthropoda</taxon>
        <taxon>Chelicerata</taxon>
        <taxon>Arachnida</taxon>
        <taxon>Acari</taxon>
        <taxon>Acariformes</taxon>
        <taxon>Trombidiformes</taxon>
        <taxon>Prostigmata</taxon>
        <taxon>Anystina</taxon>
        <taxon>Parasitengona</taxon>
        <taxon>Trombidioidea</taxon>
        <taxon>Trombidiidae</taxon>
        <taxon>Dinothrombium</taxon>
    </lineage>
</organism>
<keyword evidence="2 5" id="KW-0479">Metal-binding</keyword>
<dbReference type="GO" id="GO:0015030">
    <property type="term" value="C:Cajal body"/>
    <property type="evidence" value="ECO:0007669"/>
    <property type="project" value="TreeGrafter"/>
</dbReference>
<name>A0A3S3NER9_9ACAR</name>
<evidence type="ECO:0000313" key="8">
    <source>
        <dbReference type="EMBL" id="RWS01181.1"/>
    </source>
</evidence>
<dbReference type="InterPro" id="IPR036855">
    <property type="entry name" value="Znf_CCCH_sf"/>
</dbReference>
<dbReference type="OrthoDB" id="414075at2759"/>
<gene>
    <name evidence="9" type="ORF">B4U79_03913</name>
    <name evidence="8" type="ORF">B4U79_15017</name>
</gene>
<dbReference type="STRING" id="1965070.A0A3S3NER9"/>
<feature type="zinc finger region" description="C3H1-type" evidence="5">
    <location>
        <begin position="287"/>
        <end position="315"/>
    </location>
</feature>
<dbReference type="Gene3D" id="6.10.250.3220">
    <property type="match status" value="1"/>
</dbReference>
<dbReference type="InterPro" id="IPR006941">
    <property type="entry name" value="RNase_CAF1"/>
</dbReference>
<dbReference type="PROSITE" id="PS50103">
    <property type="entry name" value="ZF_C3H1"/>
    <property type="match status" value="1"/>
</dbReference>
<dbReference type="EMBL" id="NCKU01009692">
    <property type="protein sequence ID" value="RWS01181.1"/>
    <property type="molecule type" value="Genomic_DNA"/>
</dbReference>
<dbReference type="GO" id="GO:0000175">
    <property type="term" value="F:3'-5'-RNA exonuclease activity"/>
    <property type="evidence" value="ECO:0007669"/>
    <property type="project" value="TreeGrafter"/>
</dbReference>
<dbReference type="SUPFAM" id="SSF90229">
    <property type="entry name" value="CCCH zinc finger"/>
    <property type="match status" value="1"/>
</dbReference>
<dbReference type="GO" id="GO:0034472">
    <property type="term" value="P:snRNA 3'-end processing"/>
    <property type="evidence" value="ECO:0007669"/>
    <property type="project" value="TreeGrafter"/>
</dbReference>
<dbReference type="Pfam" id="PF04857">
    <property type="entry name" value="CAF1"/>
    <property type="match status" value="2"/>
</dbReference>